<feature type="coiled-coil region" evidence="1">
    <location>
        <begin position="123"/>
        <end position="171"/>
    </location>
</feature>
<feature type="region of interest" description="Disordered" evidence="2">
    <location>
        <begin position="62"/>
        <end position="109"/>
    </location>
</feature>
<keyword evidence="4" id="KW-1185">Reference proteome</keyword>
<feature type="region of interest" description="Disordered" evidence="2">
    <location>
        <begin position="1"/>
        <end position="30"/>
    </location>
</feature>
<dbReference type="AlphaFoldDB" id="A0A0D2JSM0"/>
<protein>
    <submittedName>
        <fullName evidence="3">Uncharacterized protein</fullName>
    </submittedName>
</protein>
<sequence>MQFDDDPGCSPPNVVDSACATSSNGAASASAAPILLPMPYTYSKRQFDRSSSFTGLTRNIELSVRGGASGGSSSSGSDDSDDDAAPGDRARSGSGRGGAEASWAQPHGVFEVDEPSTEIKFVMRGLREALTKKETECEHLRQIIKELSISRARVQKNKVEMEESYAALQKEYLRVVKVSELARTVSQQSLSRSHTMRKELQAAHDAASRASRRGAAAADKARRLKAANCELRQRLAAVEALAARAGALDDIRTSASMREFLATAQAGLY</sequence>
<feature type="compositionally biased region" description="Low complexity" evidence="2">
    <location>
        <begin position="17"/>
        <end position="30"/>
    </location>
</feature>
<proteinExistence type="predicted"/>
<dbReference type="RefSeq" id="XP_013901017.1">
    <property type="nucleotide sequence ID" value="XM_014045563.1"/>
</dbReference>
<keyword evidence="1" id="KW-0175">Coiled coil</keyword>
<gene>
    <name evidence="3" type="ORF">MNEG_5961</name>
</gene>
<dbReference type="KEGG" id="mng:MNEG_5961"/>
<name>A0A0D2JSM0_9CHLO</name>
<evidence type="ECO:0000256" key="2">
    <source>
        <dbReference type="SAM" id="MobiDB-lite"/>
    </source>
</evidence>
<dbReference type="OrthoDB" id="549785at2759"/>
<dbReference type="EMBL" id="KK101146">
    <property type="protein sequence ID" value="KIZ01998.1"/>
    <property type="molecule type" value="Genomic_DNA"/>
</dbReference>
<reference evidence="3 4" key="1">
    <citation type="journal article" date="2013" name="BMC Genomics">
        <title>Reconstruction of the lipid metabolism for the microalga Monoraphidium neglectum from its genome sequence reveals characteristics suitable for biofuel production.</title>
        <authorList>
            <person name="Bogen C."/>
            <person name="Al-Dilaimi A."/>
            <person name="Albersmeier A."/>
            <person name="Wichmann J."/>
            <person name="Grundmann M."/>
            <person name="Rupp O."/>
            <person name="Lauersen K.J."/>
            <person name="Blifernez-Klassen O."/>
            <person name="Kalinowski J."/>
            <person name="Goesmann A."/>
            <person name="Mussgnug J.H."/>
            <person name="Kruse O."/>
        </authorList>
    </citation>
    <scope>NUCLEOTIDE SEQUENCE [LARGE SCALE GENOMIC DNA]</scope>
    <source>
        <strain evidence="3 4">SAG 48.87</strain>
    </source>
</reference>
<evidence type="ECO:0000313" key="3">
    <source>
        <dbReference type="EMBL" id="KIZ01998.1"/>
    </source>
</evidence>
<evidence type="ECO:0000313" key="4">
    <source>
        <dbReference type="Proteomes" id="UP000054498"/>
    </source>
</evidence>
<organism evidence="3 4">
    <name type="scientific">Monoraphidium neglectum</name>
    <dbReference type="NCBI Taxonomy" id="145388"/>
    <lineage>
        <taxon>Eukaryota</taxon>
        <taxon>Viridiplantae</taxon>
        <taxon>Chlorophyta</taxon>
        <taxon>core chlorophytes</taxon>
        <taxon>Chlorophyceae</taxon>
        <taxon>CS clade</taxon>
        <taxon>Sphaeropleales</taxon>
        <taxon>Selenastraceae</taxon>
        <taxon>Monoraphidium</taxon>
    </lineage>
</organism>
<dbReference type="Proteomes" id="UP000054498">
    <property type="component" value="Unassembled WGS sequence"/>
</dbReference>
<dbReference type="GeneID" id="25738838"/>
<accession>A0A0D2JSM0</accession>
<evidence type="ECO:0000256" key="1">
    <source>
        <dbReference type="SAM" id="Coils"/>
    </source>
</evidence>